<name>A0AA48I980_9TREE</name>
<feature type="region of interest" description="Disordered" evidence="1">
    <location>
        <begin position="353"/>
        <end position="451"/>
    </location>
</feature>
<feature type="compositionally biased region" description="Polar residues" evidence="1">
    <location>
        <begin position="55"/>
        <end position="84"/>
    </location>
</feature>
<organism evidence="2 3">
    <name type="scientific">Cutaneotrichosporon cavernicola</name>
    <dbReference type="NCBI Taxonomy" id="279322"/>
    <lineage>
        <taxon>Eukaryota</taxon>
        <taxon>Fungi</taxon>
        <taxon>Dikarya</taxon>
        <taxon>Basidiomycota</taxon>
        <taxon>Agaricomycotina</taxon>
        <taxon>Tremellomycetes</taxon>
        <taxon>Trichosporonales</taxon>
        <taxon>Trichosporonaceae</taxon>
        <taxon>Cutaneotrichosporon</taxon>
    </lineage>
</organism>
<dbReference type="RefSeq" id="XP_060455411.1">
    <property type="nucleotide sequence ID" value="XM_060598637.1"/>
</dbReference>
<feature type="region of interest" description="Disordered" evidence="1">
    <location>
        <begin position="1"/>
        <end position="28"/>
    </location>
</feature>
<evidence type="ECO:0000256" key="1">
    <source>
        <dbReference type="SAM" id="MobiDB-lite"/>
    </source>
</evidence>
<feature type="region of interest" description="Disordered" evidence="1">
    <location>
        <begin position="46"/>
        <end position="175"/>
    </location>
</feature>
<dbReference type="AlphaFoldDB" id="A0AA48I980"/>
<dbReference type="Proteomes" id="UP001233271">
    <property type="component" value="Chromosome 3"/>
</dbReference>
<accession>A0AA48I980</accession>
<keyword evidence="3" id="KW-1185">Reference proteome</keyword>
<dbReference type="KEGG" id="ccac:CcaHIS019_0302150"/>
<feature type="compositionally biased region" description="Basic and acidic residues" evidence="1">
    <location>
        <begin position="312"/>
        <end position="324"/>
    </location>
</feature>
<evidence type="ECO:0000313" key="3">
    <source>
        <dbReference type="Proteomes" id="UP001233271"/>
    </source>
</evidence>
<feature type="compositionally biased region" description="Low complexity" evidence="1">
    <location>
        <begin position="380"/>
        <end position="395"/>
    </location>
</feature>
<proteinExistence type="predicted"/>
<protein>
    <submittedName>
        <fullName evidence="2">Uncharacterized protein</fullName>
    </submittedName>
</protein>
<dbReference type="GeneID" id="85494016"/>
<feature type="region of interest" description="Disordered" evidence="1">
    <location>
        <begin position="295"/>
        <end position="324"/>
    </location>
</feature>
<feature type="compositionally biased region" description="Polar residues" evidence="1">
    <location>
        <begin position="8"/>
        <end position="22"/>
    </location>
</feature>
<evidence type="ECO:0000313" key="2">
    <source>
        <dbReference type="EMBL" id="BEI90145.1"/>
    </source>
</evidence>
<gene>
    <name evidence="2" type="ORF">CcaverHIS019_0302150</name>
</gene>
<reference evidence="2" key="1">
    <citation type="journal article" date="2023" name="BMC Genomics">
        <title>Chromosome-level genome assemblies of Cutaneotrichosporon spp. (Trichosporonales, Basidiomycota) reveal imbalanced evolution between nucleotide sequences and chromosome synteny.</title>
        <authorList>
            <person name="Kobayashi Y."/>
            <person name="Kayamori A."/>
            <person name="Aoki K."/>
            <person name="Shiwa Y."/>
            <person name="Matsutani M."/>
            <person name="Fujita N."/>
            <person name="Sugita T."/>
            <person name="Iwasaki W."/>
            <person name="Tanaka N."/>
            <person name="Takashima M."/>
        </authorList>
    </citation>
    <scope>NUCLEOTIDE SEQUENCE</scope>
    <source>
        <strain evidence="2">HIS019</strain>
    </source>
</reference>
<feature type="compositionally biased region" description="Polar residues" evidence="1">
    <location>
        <begin position="127"/>
        <end position="136"/>
    </location>
</feature>
<sequence>MDDVLNGISDSSPVLSKTSRTGRTLPHAHTRTGSFATKIYRALSVPRREAPSPRPTISSPIAHHQSSIQCSGHTVDTNRRQTGPETPGRPKHPHLSRSLGKLPSLEEGGATCGDIVLDQHGWPISPSPTANGSPVGQHQKRMHAGHSRSLDWWSPGERDRKLNSGPGQIYDMIENSCDWPTSPSSFAPSLDISITPPSSALRAPRGRHHSLSAAHKLTINTSPSRQNSAESALSVPSLLSALTSPTNESSPIATASASTATSLRSTASAQFRIKRKPVPLVDEFGNIMPARQVSAPWPSAAGKTPTRVARHKSLDPRNVPDHKSQTEFQVELDRLFDELFDECRAGAAIPTGCLSPAPPTLAHSTPAHGTHSRSRSEHPQSLSSSVLRVRSLRQSRILRDSDANNAATTTTETDKRTQPKGNPFFAPGRPFGASRSSGRPRTTPGDGMTTTGRVRNAVMEIERKNPTPTSSRAATPIKTLGTILDRAPLIDSTELSLESKRMMEVARRRRSIR</sequence>
<dbReference type="EMBL" id="AP028214">
    <property type="protein sequence ID" value="BEI90145.1"/>
    <property type="molecule type" value="Genomic_DNA"/>
</dbReference>